<dbReference type="InterPro" id="IPR024461">
    <property type="entry name" value="CCDC90-like"/>
</dbReference>
<proteinExistence type="predicted"/>
<evidence type="ECO:0000256" key="5">
    <source>
        <dbReference type="ARBA" id="ARBA00023054"/>
    </source>
</evidence>
<dbReference type="GO" id="GO:0016020">
    <property type="term" value="C:membrane"/>
    <property type="evidence" value="ECO:0007669"/>
    <property type="project" value="UniProtKB-SubCell"/>
</dbReference>
<keyword evidence="7" id="KW-0472">Membrane</keyword>
<evidence type="ECO:0000256" key="7">
    <source>
        <dbReference type="ARBA" id="ARBA00023136"/>
    </source>
</evidence>
<reference evidence="8 9" key="1">
    <citation type="journal article" date="2016" name="Proc. Natl. Acad. Sci. U.S.A.">
        <title>Comparative genomics of biotechnologically important yeasts.</title>
        <authorList>
            <person name="Riley R."/>
            <person name="Haridas S."/>
            <person name="Wolfe K.H."/>
            <person name="Lopes M.R."/>
            <person name="Hittinger C.T."/>
            <person name="Goeker M."/>
            <person name="Salamov A.A."/>
            <person name="Wisecaver J.H."/>
            <person name="Long T.M."/>
            <person name="Calvey C.H."/>
            <person name="Aerts A.L."/>
            <person name="Barry K.W."/>
            <person name="Choi C."/>
            <person name="Clum A."/>
            <person name="Coughlan A.Y."/>
            <person name="Deshpande S."/>
            <person name="Douglass A.P."/>
            <person name="Hanson S.J."/>
            <person name="Klenk H.-P."/>
            <person name="LaButti K.M."/>
            <person name="Lapidus A."/>
            <person name="Lindquist E.A."/>
            <person name="Lipzen A.M."/>
            <person name="Meier-Kolthoff J.P."/>
            <person name="Ohm R.A."/>
            <person name="Otillar R.P."/>
            <person name="Pangilinan J.L."/>
            <person name="Peng Y."/>
            <person name="Rokas A."/>
            <person name="Rosa C.A."/>
            <person name="Scheuner C."/>
            <person name="Sibirny A.A."/>
            <person name="Slot J.C."/>
            <person name="Stielow J.B."/>
            <person name="Sun H."/>
            <person name="Kurtzman C.P."/>
            <person name="Blackwell M."/>
            <person name="Grigoriev I.V."/>
            <person name="Jeffries T.W."/>
        </authorList>
    </citation>
    <scope>NUCLEOTIDE SEQUENCE [LARGE SCALE GENOMIC DNA]</scope>
    <source>
        <strain evidence="9">ATCC 58044 / CBS 1984 / NCYC 433 / NRRL Y-366-8</strain>
    </source>
</reference>
<feature type="non-terminal residue" evidence="8">
    <location>
        <position position="1"/>
    </location>
</feature>
<evidence type="ECO:0000256" key="1">
    <source>
        <dbReference type="ARBA" id="ARBA00004173"/>
    </source>
</evidence>
<keyword evidence="9" id="KW-1185">Reference proteome</keyword>
<feature type="non-terminal residue" evidence="8">
    <location>
        <position position="169"/>
    </location>
</feature>
<keyword evidence="3" id="KW-0812">Transmembrane</keyword>
<keyword evidence="4" id="KW-1133">Transmembrane helix</keyword>
<dbReference type="PANTHER" id="PTHR14360">
    <property type="entry name" value="PROTEIN FMP32, MITOCHONDRIAL"/>
    <property type="match status" value="1"/>
</dbReference>
<evidence type="ECO:0000313" key="8">
    <source>
        <dbReference type="EMBL" id="ODQ61231.1"/>
    </source>
</evidence>
<dbReference type="Proteomes" id="UP000094112">
    <property type="component" value="Unassembled WGS sequence"/>
</dbReference>
<comment type="subcellular location">
    <subcellularLocation>
        <location evidence="2">Membrane</location>
    </subcellularLocation>
    <subcellularLocation>
        <location evidence="1">Mitochondrion</location>
    </subcellularLocation>
</comment>
<organism evidence="8 9">
    <name type="scientific">Wickerhamomyces anomalus (strain ATCC 58044 / CBS 1984 / NCYC 433 / NRRL Y-366-8)</name>
    <name type="common">Yeast</name>
    <name type="synonym">Hansenula anomala</name>
    <dbReference type="NCBI Taxonomy" id="683960"/>
    <lineage>
        <taxon>Eukaryota</taxon>
        <taxon>Fungi</taxon>
        <taxon>Dikarya</taxon>
        <taxon>Ascomycota</taxon>
        <taxon>Saccharomycotina</taxon>
        <taxon>Saccharomycetes</taxon>
        <taxon>Phaffomycetales</taxon>
        <taxon>Wickerhamomycetaceae</taxon>
        <taxon>Wickerhamomyces</taxon>
    </lineage>
</organism>
<dbReference type="PANTHER" id="PTHR14360:SF12">
    <property type="entry name" value="MOZ PROTEIN REPRESENTS A CHROMATIN-ASSOCIATED ACETYLTRANSFERASE"/>
    <property type="match status" value="1"/>
</dbReference>
<evidence type="ECO:0000313" key="9">
    <source>
        <dbReference type="Proteomes" id="UP000094112"/>
    </source>
</evidence>
<dbReference type="AlphaFoldDB" id="A0A1E3P720"/>
<evidence type="ECO:0000256" key="3">
    <source>
        <dbReference type="ARBA" id="ARBA00022692"/>
    </source>
</evidence>
<keyword evidence="6" id="KW-0496">Mitochondrion</keyword>
<protein>
    <submittedName>
        <fullName evidence="8">Uncharacterized protein</fullName>
    </submittedName>
</protein>
<dbReference type="Gene3D" id="1.20.5.340">
    <property type="match status" value="1"/>
</dbReference>
<evidence type="ECO:0000256" key="6">
    <source>
        <dbReference type="ARBA" id="ARBA00023128"/>
    </source>
</evidence>
<dbReference type="Pfam" id="PF07798">
    <property type="entry name" value="CCDC90-like"/>
    <property type="match status" value="1"/>
</dbReference>
<evidence type="ECO:0000256" key="4">
    <source>
        <dbReference type="ARBA" id="ARBA00022989"/>
    </source>
</evidence>
<keyword evidence="5" id="KW-0175">Coiled coil</keyword>
<gene>
    <name evidence="8" type="ORF">WICANDRAFT_16500</name>
</gene>
<accession>A0A1E3P720</accession>
<name>A0A1E3P720_WICAA</name>
<dbReference type="STRING" id="683960.A0A1E3P720"/>
<sequence length="169" mass="19676">YVDTMHIYNQLKKLGFNNGQSDLILQLINENLTHQLNKMNEKFTTSMEMENESYLFEAAQSELRIEINTSRELDLHTLENEKNSLDLLLREESEELNKFMIVSKNDTQVLINDQNSENTLMQKGIKMKIKDLDNKISTNINSDIKSDIESLRWQTTRSGLFAILVLVFS</sequence>
<dbReference type="RefSeq" id="XP_019040438.1">
    <property type="nucleotide sequence ID" value="XM_019180694.1"/>
</dbReference>
<dbReference type="GeneID" id="30197940"/>
<dbReference type="OrthoDB" id="5424147at2759"/>
<dbReference type="GO" id="GO:0005739">
    <property type="term" value="C:mitochondrion"/>
    <property type="evidence" value="ECO:0007669"/>
    <property type="project" value="UniProtKB-SubCell"/>
</dbReference>
<evidence type="ECO:0000256" key="2">
    <source>
        <dbReference type="ARBA" id="ARBA00004370"/>
    </source>
</evidence>
<dbReference type="EMBL" id="KV454209">
    <property type="protein sequence ID" value="ODQ61231.1"/>
    <property type="molecule type" value="Genomic_DNA"/>
</dbReference>